<dbReference type="CDD" id="cd06225">
    <property type="entry name" value="HAMP"/>
    <property type="match status" value="1"/>
</dbReference>
<protein>
    <submittedName>
        <fullName evidence="9">Methyl-accepting chemotaxis protein</fullName>
    </submittedName>
</protein>
<evidence type="ECO:0000256" key="3">
    <source>
        <dbReference type="ARBA" id="ARBA00023224"/>
    </source>
</evidence>
<keyword evidence="3 5" id="KW-0807">Transducer</keyword>
<dbReference type="Pfam" id="PF00672">
    <property type="entry name" value="HAMP"/>
    <property type="match status" value="1"/>
</dbReference>
<proteinExistence type="inferred from homology"/>
<dbReference type="InterPro" id="IPR003660">
    <property type="entry name" value="HAMP_dom"/>
</dbReference>
<dbReference type="Proteomes" id="UP000198688">
    <property type="component" value="Chromosome I"/>
</dbReference>
<dbReference type="PROSITE" id="PS50111">
    <property type="entry name" value="CHEMOTAXIS_TRANSDUC_2"/>
    <property type="match status" value="1"/>
</dbReference>
<dbReference type="InterPro" id="IPR024478">
    <property type="entry name" value="HlyB_4HB_MCP"/>
</dbReference>
<evidence type="ECO:0000259" key="8">
    <source>
        <dbReference type="PROSITE" id="PS50885"/>
    </source>
</evidence>
<dbReference type="PROSITE" id="PS50885">
    <property type="entry name" value="HAMP"/>
    <property type="match status" value="1"/>
</dbReference>
<keyword evidence="6" id="KW-0472">Membrane</keyword>
<dbReference type="InterPro" id="IPR004089">
    <property type="entry name" value="MCPsignal_dom"/>
</dbReference>
<organism evidence="9 10">
    <name type="scientific">Actinoplanes derwentensis</name>
    <dbReference type="NCBI Taxonomy" id="113562"/>
    <lineage>
        <taxon>Bacteria</taxon>
        <taxon>Bacillati</taxon>
        <taxon>Actinomycetota</taxon>
        <taxon>Actinomycetes</taxon>
        <taxon>Micromonosporales</taxon>
        <taxon>Micromonosporaceae</taxon>
        <taxon>Actinoplanes</taxon>
    </lineage>
</organism>
<dbReference type="SUPFAM" id="SSF58104">
    <property type="entry name" value="Methyl-accepting chemotaxis protein (MCP) signaling domain"/>
    <property type="match status" value="1"/>
</dbReference>
<feature type="domain" description="Methyl-accepting transducer" evidence="7">
    <location>
        <begin position="290"/>
        <end position="529"/>
    </location>
</feature>
<feature type="domain" description="HAMP" evidence="8">
    <location>
        <begin position="225"/>
        <end position="277"/>
    </location>
</feature>
<dbReference type="PANTHER" id="PTHR32089:SF112">
    <property type="entry name" value="LYSOZYME-LIKE PROTEIN-RELATED"/>
    <property type="match status" value="1"/>
</dbReference>
<dbReference type="SMART" id="SM00304">
    <property type="entry name" value="HAMP"/>
    <property type="match status" value="1"/>
</dbReference>
<keyword evidence="1 6" id="KW-0812">Transmembrane</keyword>
<keyword evidence="2 6" id="KW-1133">Transmembrane helix</keyword>
<comment type="similarity">
    <text evidence="4">Belongs to the methyl-accepting chemotaxis (MCP) protein family.</text>
</comment>
<dbReference type="STRING" id="113562.SAMN04489716_4014"/>
<name>A0A1H2AQ77_9ACTN</name>
<evidence type="ECO:0000313" key="9">
    <source>
        <dbReference type="EMBL" id="SDT48074.1"/>
    </source>
</evidence>
<dbReference type="EMBL" id="LT629758">
    <property type="protein sequence ID" value="SDT48074.1"/>
    <property type="molecule type" value="Genomic_DNA"/>
</dbReference>
<sequence>MASGVGGSARRGRLWGSLPVLGKVLCAVFVAATAAVIVGGVGIVKIAAVDEVGGGIYENNLLPVSVLAQIDGDVNEIRATILRHVISTDPDEMRERDAEIVEFRDHLKGLWEQYTSGAGSAEEQAAREQFATALEAMYTVADDELLPQSRDQRNAQAAETEAERFDPAFDEVSKALNTLTDVELAQAEAGAGEAEATYQNARTLMIVVLVLGLGLALAVGVYVARSVSKPLGRVVAVLRRVEQGDLTAVSDVHSGDEVGQLSAALNSTTTRLRDIIGGQMSQTAVGLSAAAEELSAVSAQLQAGAADASTRAESASHSSQEVNAGVQTIAAGAEEMSASISEIASNAGQAAQVAQQGMAVAARTTAQVAELGTASAEISDVVRLITSIAEQTNLLALNATIEAARAGELGKGFAVVAGEVKELAQQTAKATEEITARIGAIQASSASAAHAIVEITEVISLIGDYTTTIASAVEEQTATTAEMSRSVADAASSSGDVAGTISGVADSATATAEGARSTQQAAVELTRLASDLTTIVGSFRH</sequence>
<reference evidence="9 10" key="1">
    <citation type="submission" date="2016-10" db="EMBL/GenBank/DDBJ databases">
        <authorList>
            <person name="de Groot N.N."/>
        </authorList>
    </citation>
    <scope>NUCLEOTIDE SEQUENCE [LARGE SCALE GENOMIC DNA]</scope>
    <source>
        <strain evidence="9 10">DSM 43941</strain>
    </source>
</reference>
<dbReference type="GO" id="GO:0007165">
    <property type="term" value="P:signal transduction"/>
    <property type="evidence" value="ECO:0007669"/>
    <property type="project" value="UniProtKB-KW"/>
</dbReference>
<dbReference type="Pfam" id="PF00015">
    <property type="entry name" value="MCPsignal"/>
    <property type="match status" value="1"/>
</dbReference>
<dbReference type="OrthoDB" id="1115140at2"/>
<keyword evidence="10" id="KW-1185">Reference proteome</keyword>
<dbReference type="RefSeq" id="WP_092546040.1">
    <property type="nucleotide sequence ID" value="NZ_BOMJ01000015.1"/>
</dbReference>
<evidence type="ECO:0000256" key="6">
    <source>
        <dbReference type="SAM" id="Phobius"/>
    </source>
</evidence>
<dbReference type="AlphaFoldDB" id="A0A1H2AQ77"/>
<dbReference type="Gene3D" id="1.10.287.950">
    <property type="entry name" value="Methyl-accepting chemotaxis protein"/>
    <property type="match status" value="1"/>
</dbReference>
<evidence type="ECO:0000256" key="2">
    <source>
        <dbReference type="ARBA" id="ARBA00022989"/>
    </source>
</evidence>
<dbReference type="SMART" id="SM00283">
    <property type="entry name" value="MA"/>
    <property type="match status" value="1"/>
</dbReference>
<accession>A0A1H2AQ77</accession>
<evidence type="ECO:0000256" key="5">
    <source>
        <dbReference type="PROSITE-ProRule" id="PRU00284"/>
    </source>
</evidence>
<gene>
    <name evidence="9" type="ORF">SAMN04489716_4014</name>
</gene>
<evidence type="ECO:0000256" key="1">
    <source>
        <dbReference type="ARBA" id="ARBA00022692"/>
    </source>
</evidence>
<dbReference type="PANTHER" id="PTHR32089">
    <property type="entry name" value="METHYL-ACCEPTING CHEMOTAXIS PROTEIN MCPB"/>
    <property type="match status" value="1"/>
</dbReference>
<dbReference type="GO" id="GO:0016020">
    <property type="term" value="C:membrane"/>
    <property type="evidence" value="ECO:0007669"/>
    <property type="project" value="InterPro"/>
</dbReference>
<evidence type="ECO:0000313" key="10">
    <source>
        <dbReference type="Proteomes" id="UP000198688"/>
    </source>
</evidence>
<feature type="transmembrane region" description="Helical" evidence="6">
    <location>
        <begin position="20"/>
        <end position="44"/>
    </location>
</feature>
<dbReference type="Pfam" id="PF12729">
    <property type="entry name" value="4HB_MCP_1"/>
    <property type="match status" value="1"/>
</dbReference>
<evidence type="ECO:0000259" key="7">
    <source>
        <dbReference type="PROSITE" id="PS50111"/>
    </source>
</evidence>
<feature type="transmembrane region" description="Helical" evidence="6">
    <location>
        <begin position="204"/>
        <end position="224"/>
    </location>
</feature>
<evidence type="ECO:0000256" key="4">
    <source>
        <dbReference type="ARBA" id="ARBA00029447"/>
    </source>
</evidence>